<comment type="subcellular location">
    <subcellularLocation>
        <location evidence="1">Cell membrane</location>
        <topology evidence="1">Multi-pass membrane protein</topology>
    </subcellularLocation>
</comment>
<organism evidence="9 10">
    <name type="scientific">Arenimonas metalli CF5-1</name>
    <dbReference type="NCBI Taxonomy" id="1384056"/>
    <lineage>
        <taxon>Bacteria</taxon>
        <taxon>Pseudomonadati</taxon>
        <taxon>Pseudomonadota</taxon>
        <taxon>Gammaproteobacteria</taxon>
        <taxon>Lysobacterales</taxon>
        <taxon>Lysobacteraceae</taxon>
        <taxon>Arenimonas</taxon>
    </lineage>
</organism>
<dbReference type="PATRIC" id="fig|1384056.3.peg.1822"/>
<gene>
    <name evidence="9" type="ORF">N787_12475</name>
</gene>
<keyword evidence="10" id="KW-1185">Reference proteome</keyword>
<dbReference type="PROSITE" id="PS50883">
    <property type="entry name" value="EAL"/>
    <property type="match status" value="1"/>
</dbReference>
<dbReference type="AlphaFoldDB" id="A0A091B411"/>
<evidence type="ECO:0000256" key="3">
    <source>
        <dbReference type="ARBA" id="ARBA00022692"/>
    </source>
</evidence>
<dbReference type="EMBL" id="AVCK01000026">
    <property type="protein sequence ID" value="KFN45599.1"/>
    <property type="molecule type" value="Genomic_DNA"/>
</dbReference>
<dbReference type="Pfam" id="PF00990">
    <property type="entry name" value="GGDEF"/>
    <property type="match status" value="1"/>
</dbReference>
<feature type="transmembrane region" description="Helical" evidence="6">
    <location>
        <begin position="214"/>
        <end position="231"/>
    </location>
</feature>
<evidence type="ECO:0000256" key="1">
    <source>
        <dbReference type="ARBA" id="ARBA00004651"/>
    </source>
</evidence>
<dbReference type="InterPro" id="IPR001633">
    <property type="entry name" value="EAL_dom"/>
</dbReference>
<comment type="caution">
    <text evidence="9">The sequence shown here is derived from an EMBL/GenBank/DDBJ whole genome shotgun (WGS) entry which is preliminary data.</text>
</comment>
<feature type="transmembrane region" description="Helical" evidence="6">
    <location>
        <begin position="238"/>
        <end position="260"/>
    </location>
</feature>
<evidence type="ECO:0000256" key="6">
    <source>
        <dbReference type="SAM" id="Phobius"/>
    </source>
</evidence>
<feature type="domain" description="GGDEF" evidence="8">
    <location>
        <begin position="332"/>
        <end position="465"/>
    </location>
</feature>
<dbReference type="Gene3D" id="3.30.70.270">
    <property type="match status" value="1"/>
</dbReference>
<dbReference type="STRING" id="1384056.N787_12475"/>
<dbReference type="Pfam" id="PF05231">
    <property type="entry name" value="MASE1"/>
    <property type="match status" value="1"/>
</dbReference>
<dbReference type="GO" id="GO:0005886">
    <property type="term" value="C:plasma membrane"/>
    <property type="evidence" value="ECO:0007669"/>
    <property type="project" value="UniProtKB-SubCell"/>
</dbReference>
<dbReference type="NCBIfam" id="TIGR00254">
    <property type="entry name" value="GGDEF"/>
    <property type="match status" value="1"/>
</dbReference>
<dbReference type="SMART" id="SM00052">
    <property type="entry name" value="EAL"/>
    <property type="match status" value="1"/>
</dbReference>
<reference evidence="9 10" key="1">
    <citation type="submission" date="2013-09" db="EMBL/GenBank/DDBJ databases">
        <title>Genome sequencing of Arenimonas metalli.</title>
        <authorList>
            <person name="Chen F."/>
            <person name="Wang G."/>
        </authorList>
    </citation>
    <scope>NUCLEOTIDE SEQUENCE [LARGE SCALE GENOMIC DNA]</scope>
    <source>
        <strain evidence="9 10">CF5-1</strain>
    </source>
</reference>
<dbReference type="InterPro" id="IPR007895">
    <property type="entry name" value="MASE1"/>
</dbReference>
<feature type="transmembrane region" description="Helical" evidence="6">
    <location>
        <begin position="78"/>
        <end position="98"/>
    </location>
</feature>
<keyword evidence="5 6" id="KW-0472">Membrane</keyword>
<proteinExistence type="predicted"/>
<dbReference type="InterPro" id="IPR035919">
    <property type="entry name" value="EAL_sf"/>
</dbReference>
<dbReference type="SUPFAM" id="SSF55073">
    <property type="entry name" value="Nucleotide cyclase"/>
    <property type="match status" value="1"/>
</dbReference>
<feature type="transmembrane region" description="Helical" evidence="6">
    <location>
        <begin position="35"/>
        <end position="51"/>
    </location>
</feature>
<evidence type="ECO:0000256" key="4">
    <source>
        <dbReference type="ARBA" id="ARBA00022989"/>
    </source>
</evidence>
<evidence type="ECO:0008006" key="11">
    <source>
        <dbReference type="Google" id="ProtNLM"/>
    </source>
</evidence>
<evidence type="ECO:0000259" key="7">
    <source>
        <dbReference type="PROSITE" id="PS50883"/>
    </source>
</evidence>
<dbReference type="PANTHER" id="PTHR33121">
    <property type="entry name" value="CYCLIC DI-GMP PHOSPHODIESTERASE PDEF"/>
    <property type="match status" value="1"/>
</dbReference>
<dbReference type="eggNOG" id="COG5001">
    <property type="taxonomic scope" value="Bacteria"/>
</dbReference>
<dbReference type="Proteomes" id="UP000029393">
    <property type="component" value="Unassembled WGS sequence"/>
</dbReference>
<dbReference type="PANTHER" id="PTHR33121:SF23">
    <property type="entry name" value="CYCLIC DI-GMP PHOSPHODIESTERASE PDEB"/>
    <property type="match status" value="1"/>
</dbReference>
<evidence type="ECO:0000259" key="8">
    <source>
        <dbReference type="PROSITE" id="PS50887"/>
    </source>
</evidence>
<feature type="transmembrane region" description="Helical" evidence="6">
    <location>
        <begin position="110"/>
        <end position="134"/>
    </location>
</feature>
<evidence type="ECO:0000256" key="2">
    <source>
        <dbReference type="ARBA" id="ARBA00022475"/>
    </source>
</evidence>
<dbReference type="GO" id="GO:0071111">
    <property type="term" value="F:cyclic-guanylate-specific phosphodiesterase activity"/>
    <property type="evidence" value="ECO:0007669"/>
    <property type="project" value="InterPro"/>
</dbReference>
<dbReference type="CDD" id="cd01948">
    <property type="entry name" value="EAL"/>
    <property type="match status" value="1"/>
</dbReference>
<dbReference type="Pfam" id="PF00563">
    <property type="entry name" value="EAL"/>
    <property type="match status" value="1"/>
</dbReference>
<dbReference type="OrthoDB" id="9787514at2"/>
<name>A0A091B411_9GAMM</name>
<dbReference type="InterPro" id="IPR000160">
    <property type="entry name" value="GGDEF_dom"/>
</dbReference>
<feature type="domain" description="EAL" evidence="7">
    <location>
        <begin position="476"/>
        <end position="733"/>
    </location>
</feature>
<evidence type="ECO:0000256" key="5">
    <source>
        <dbReference type="ARBA" id="ARBA00023136"/>
    </source>
</evidence>
<feature type="transmembrane region" description="Helical" evidence="6">
    <location>
        <begin position="272"/>
        <end position="290"/>
    </location>
</feature>
<feature type="transmembrane region" description="Helical" evidence="6">
    <location>
        <begin position="56"/>
        <end position="72"/>
    </location>
</feature>
<dbReference type="CDD" id="cd01949">
    <property type="entry name" value="GGDEF"/>
    <property type="match status" value="1"/>
</dbReference>
<dbReference type="SUPFAM" id="SSF141868">
    <property type="entry name" value="EAL domain-like"/>
    <property type="match status" value="1"/>
</dbReference>
<dbReference type="Gene3D" id="3.20.20.450">
    <property type="entry name" value="EAL domain"/>
    <property type="match status" value="1"/>
</dbReference>
<evidence type="ECO:0000313" key="10">
    <source>
        <dbReference type="Proteomes" id="UP000029393"/>
    </source>
</evidence>
<keyword evidence="4 6" id="KW-1133">Transmembrane helix</keyword>
<sequence length="735" mass="78789">MQQTQRRIGLFVLLVALYVAGGAYATELVGGPAKVALFWPGSGIALAGVMRFGARWALFVPIGGLLVHLLFAPVPLVFLPWSLASNFIGVLVGVSLLKRAQGNDPLTVDFGLRALAGGMAMAATSAAIGTVGMVQSGIIALDALPAAIALWFLGDLLGVASIAPAMLLALARRERRRVAGGTGYAAEPEQLLWNVAMATSYLLMAWGASLGGNYALGLVALPLGILVWSALRFPPLHTALAIAVTMLLIAGMAGMALAGYPAPVHARDSASLLSFLIAVAALPMILSFAMHQQRASAASLTQRANTDPLTGLANRNAFEEQVRAALAEPAAPPMALAYLDLDHFKLINDTASHVAGDSMIRGIAGVIEAHRHRDDLLARTGGDEFALLLRNCTPMVAEDRARALLRAIEGYRCGWDGRMLATPASVGLVACQPGQGDYAQLLSQADAACFTAKEQGGNRVCLASLDGGELLDRTAAMKWVVRIRESLEHHALELHCQSIVPLRPELKDGRHFEVLLRLRDPRTGELMMPGRFMPAAERFHLGTRIDREVIGQTLDWMEANPAAAATVRTCSINLSGDALIDDGFIGFVTERLRRGGFPGEKLCFEVTETSAVRDLARAQRFINEMRGLGCRFALDDFGTGFCSFNYVQALDVDYFKIDGSFVRDMDSSPLSLAVVRSINEIAHVLGKHSIAEHTETEAQRRALAELGVDYAQGHAVDRPLPIATYFAAPARGFWE</sequence>
<dbReference type="SMART" id="SM00267">
    <property type="entry name" value="GGDEF"/>
    <property type="match status" value="1"/>
</dbReference>
<protein>
    <recommendedName>
        <fullName evidence="11">GGDEF domain-containing protein</fullName>
    </recommendedName>
</protein>
<evidence type="ECO:0000313" key="9">
    <source>
        <dbReference type="EMBL" id="KFN45599.1"/>
    </source>
</evidence>
<keyword evidence="2" id="KW-1003">Cell membrane</keyword>
<dbReference type="PROSITE" id="PS50887">
    <property type="entry name" value="GGDEF"/>
    <property type="match status" value="1"/>
</dbReference>
<keyword evidence="3 6" id="KW-0812">Transmembrane</keyword>
<dbReference type="InterPro" id="IPR050706">
    <property type="entry name" value="Cyclic-di-GMP_PDE-like"/>
</dbReference>
<dbReference type="RefSeq" id="WP_052575334.1">
    <property type="nucleotide sequence ID" value="NZ_AVCK01000026.1"/>
</dbReference>
<accession>A0A091B411</accession>
<dbReference type="InterPro" id="IPR043128">
    <property type="entry name" value="Rev_trsase/Diguanyl_cyclase"/>
</dbReference>
<feature type="transmembrane region" description="Helical" evidence="6">
    <location>
        <begin position="146"/>
        <end position="170"/>
    </location>
</feature>
<dbReference type="InterPro" id="IPR029787">
    <property type="entry name" value="Nucleotide_cyclase"/>
</dbReference>